<comment type="similarity">
    <text evidence="12">In the N-terminal section; belongs to the carbohydrate kinase PfkB family.</text>
</comment>
<evidence type="ECO:0000256" key="2">
    <source>
        <dbReference type="ARBA" id="ARBA00003753"/>
    </source>
</evidence>
<feature type="region of interest" description="Ribokinase" evidence="12">
    <location>
        <begin position="1"/>
        <end position="319"/>
    </location>
</feature>
<keyword evidence="5 12" id="KW-0548">Nucleotidyltransferase</keyword>
<dbReference type="SUPFAM" id="SSF53613">
    <property type="entry name" value="Ribokinase-like"/>
    <property type="match status" value="1"/>
</dbReference>
<dbReference type="InterPro" id="IPR011611">
    <property type="entry name" value="PfkB_dom"/>
</dbReference>
<dbReference type="GO" id="GO:0009244">
    <property type="term" value="P:lipopolysaccharide core region biosynthetic process"/>
    <property type="evidence" value="ECO:0007669"/>
    <property type="project" value="UniProtKB-UniPathway"/>
</dbReference>
<dbReference type="UniPathway" id="UPA00356">
    <property type="reaction ID" value="UER00437"/>
</dbReference>
<dbReference type="RefSeq" id="WP_108434041.1">
    <property type="nucleotide sequence ID" value="NZ_CP028918.1"/>
</dbReference>
<gene>
    <name evidence="15" type="primary">rfaE2</name>
    <name evidence="12" type="synonym">hldE</name>
    <name evidence="15" type="ORF">HYN69_00660</name>
</gene>
<dbReference type="NCBIfam" id="TIGR02199">
    <property type="entry name" value="rfaE_dom_II"/>
    <property type="match status" value="1"/>
</dbReference>
<comment type="pathway">
    <text evidence="3">Bacterial outer membrane biogenesis; LPS core biosynthesis.</text>
</comment>
<feature type="binding site" evidence="12">
    <location>
        <begin position="195"/>
        <end position="198"/>
    </location>
    <ligand>
        <name>ATP</name>
        <dbReference type="ChEBI" id="CHEBI:30616"/>
    </ligand>
</feature>
<dbReference type="KEGG" id="geh:HYN69_00660"/>
<accession>A0A2S0UHB1</accession>
<keyword evidence="4 12" id="KW-0808">Transferase</keyword>
<dbReference type="PROSITE" id="PS00584">
    <property type="entry name" value="PFKB_KINASES_2"/>
    <property type="match status" value="1"/>
</dbReference>
<comment type="pathway">
    <text evidence="12">Nucleotide-sugar biosynthesis; ADP-L-glycero-beta-D-manno-heptose biosynthesis; ADP-L-glycero-beta-D-manno-heptose from D-glycero-beta-D-manno-heptose 7-phosphate: step 3/4.</text>
</comment>
<dbReference type="UniPathway" id="UPA00958"/>
<comment type="function">
    <text evidence="2 12">Catalyzes the ADP transfer from ATP to D-glycero-beta-D-manno-heptose 1-phosphate, yielding ADP-D-glycero-beta-D-manno-heptose.</text>
</comment>
<dbReference type="InterPro" id="IPR011913">
    <property type="entry name" value="RfaE_dom_I"/>
</dbReference>
<dbReference type="Proteomes" id="UP000244496">
    <property type="component" value="Chromosome"/>
</dbReference>
<dbReference type="InterPro" id="IPR002173">
    <property type="entry name" value="Carboh/pur_kinase_PfkB_CS"/>
</dbReference>
<dbReference type="CDD" id="cd01172">
    <property type="entry name" value="RfaE_like"/>
    <property type="match status" value="1"/>
</dbReference>
<keyword evidence="7 12" id="KW-0418">Kinase</keyword>
<dbReference type="Pfam" id="PF01467">
    <property type="entry name" value="CTP_transf_like"/>
    <property type="match status" value="1"/>
</dbReference>
<comment type="catalytic activity">
    <reaction evidence="11 12">
        <text>D-glycero-beta-D-manno-heptose 1-phosphate + ATP + H(+) = ADP-D-glycero-beta-D-manno-heptose + diphosphate</text>
        <dbReference type="Rhea" id="RHEA:27465"/>
        <dbReference type="ChEBI" id="CHEBI:15378"/>
        <dbReference type="ChEBI" id="CHEBI:30616"/>
        <dbReference type="ChEBI" id="CHEBI:33019"/>
        <dbReference type="ChEBI" id="CHEBI:59967"/>
        <dbReference type="ChEBI" id="CHEBI:61593"/>
        <dbReference type="EC" id="2.7.7.70"/>
    </reaction>
</comment>
<proteinExistence type="inferred from homology"/>
<evidence type="ECO:0000256" key="10">
    <source>
        <dbReference type="ARBA" id="ARBA00023277"/>
    </source>
</evidence>
<evidence type="ECO:0000256" key="6">
    <source>
        <dbReference type="ARBA" id="ARBA00022741"/>
    </source>
</evidence>
<dbReference type="InterPro" id="IPR029056">
    <property type="entry name" value="Ribokinase-like"/>
</dbReference>
<dbReference type="Pfam" id="PF00294">
    <property type="entry name" value="PfkB"/>
    <property type="match status" value="1"/>
</dbReference>
<dbReference type="Gene3D" id="3.40.50.620">
    <property type="entry name" value="HUPs"/>
    <property type="match status" value="1"/>
</dbReference>
<dbReference type="GO" id="GO:0033786">
    <property type="term" value="F:heptose-1-phosphate adenylyltransferase activity"/>
    <property type="evidence" value="ECO:0007669"/>
    <property type="project" value="UniProtKB-UniRule"/>
</dbReference>
<dbReference type="NCBIfam" id="TIGR00125">
    <property type="entry name" value="cyt_tran_rel"/>
    <property type="match status" value="1"/>
</dbReference>
<dbReference type="GO" id="GO:0016773">
    <property type="term" value="F:phosphotransferase activity, alcohol group as acceptor"/>
    <property type="evidence" value="ECO:0007669"/>
    <property type="project" value="InterPro"/>
</dbReference>
<dbReference type="InterPro" id="IPR014729">
    <property type="entry name" value="Rossmann-like_a/b/a_fold"/>
</dbReference>
<evidence type="ECO:0000259" key="14">
    <source>
        <dbReference type="Pfam" id="PF01467"/>
    </source>
</evidence>
<dbReference type="EMBL" id="CP028918">
    <property type="protein sequence ID" value="AWB47212.1"/>
    <property type="molecule type" value="Genomic_DNA"/>
</dbReference>
<dbReference type="InterPro" id="IPR023030">
    <property type="entry name" value="Bifunc_HldE"/>
</dbReference>
<sequence>MVTAKVETAGPLILVVGDVMIDRYIFGDTTRISPEAPVPVVRAGAEEIRAGGAANVAANVAALGVACRLLTICGDDGAAVELNGLMARQGVTLDCVTDKGQRTTEKIRLISGVQQIARIDHDCTVTDAARATLAARFEALLDGVGAVIFSDYAKGVLTALPELLAIAAQRGVATFVDPKPVDPARYRGAFLLKPNMAEFQALFGSCPPDRIVDRARSALDEMGLDHMLITRGAKGILLVSRDGEVVDRPTQALEVFDVTGAGDTIIAALVVGLVQGLSMATAIDQANIAASIAVSRRGTYVVTRGDLDERLYRREHFMTKLVPLAMLCDRIARARETGARVVFTNGCFDVLHAGHVRLLAEAKRQGDILIVGLNSDASVRRLKGAPRPVNALADRAEVISGLAAVDHVVVFEDDTPLALIQALRPDVLVKGGDYTPDSIVGADVVRQSGGRVMTVPLLPGRSTTATLGALGR</sequence>
<evidence type="ECO:0000259" key="13">
    <source>
        <dbReference type="Pfam" id="PF00294"/>
    </source>
</evidence>
<comment type="pathway">
    <text evidence="12">Nucleotide-sugar biosynthesis; ADP-L-glycero-beta-D-manno-heptose biosynthesis; ADP-L-glycero-beta-D-manno-heptose from D-glycero-beta-D-manno-heptose 7-phosphate: step 1/4.</text>
</comment>
<dbReference type="EC" id="2.7.7.70" evidence="12"/>
<keyword evidence="8 12" id="KW-0067">ATP-binding</keyword>
<evidence type="ECO:0000256" key="8">
    <source>
        <dbReference type="ARBA" id="ARBA00022840"/>
    </source>
</evidence>
<dbReference type="OrthoDB" id="9802794at2"/>
<protein>
    <recommendedName>
        <fullName evidence="12">Bifunctional protein HldE</fullName>
    </recommendedName>
    <domain>
        <recommendedName>
            <fullName evidence="12">D-beta-D-heptose 7-phosphate kinase</fullName>
            <ecNumber evidence="12">2.7.1.167</ecNumber>
        </recommendedName>
        <alternativeName>
            <fullName evidence="12">D-beta-D-heptose 7-phosphotransferase</fullName>
        </alternativeName>
        <alternativeName>
            <fullName evidence="12">D-glycero-beta-D-manno-heptose-7-phosphate kinase</fullName>
        </alternativeName>
    </domain>
    <domain>
        <recommendedName>
            <fullName evidence="12">D-beta-D-heptose 1-phosphate adenylyltransferase</fullName>
            <ecNumber evidence="12">2.7.7.70</ecNumber>
        </recommendedName>
        <alternativeName>
            <fullName evidence="12">D-glycero-beta-D-manno-heptose 1-phosphate adenylyltransferase</fullName>
        </alternativeName>
    </domain>
</protein>
<dbReference type="GO" id="GO:0097171">
    <property type="term" value="P:ADP-L-glycero-beta-D-manno-heptose biosynthetic process"/>
    <property type="evidence" value="ECO:0007669"/>
    <property type="project" value="UniProtKB-UniPathway"/>
</dbReference>
<keyword evidence="16" id="KW-1185">Reference proteome</keyword>
<reference evidence="15 16" key="1">
    <citation type="submission" date="2018-04" db="EMBL/GenBank/DDBJ databases">
        <title>Genome sequencing of Gemmobacter.</title>
        <authorList>
            <person name="Yi H."/>
            <person name="Baek M.-G."/>
        </authorList>
    </citation>
    <scope>NUCLEOTIDE SEQUENCE [LARGE SCALE GENOMIC DNA]</scope>
    <source>
        <strain evidence="15 16">HYN0069</strain>
    </source>
</reference>
<comment type="similarity">
    <text evidence="12">In the C-terminal section; belongs to the cytidylyltransferase family.</text>
</comment>
<dbReference type="EC" id="2.7.1.167" evidence="12"/>
<keyword evidence="6 12" id="KW-0547">Nucleotide-binding</keyword>
<comment type="catalytic activity">
    <reaction evidence="12">
        <text>D-glycero-beta-D-manno-heptose 7-phosphate + ATP = D-glycero-beta-D-manno-heptose 1,7-bisphosphate + ADP + H(+)</text>
        <dbReference type="Rhea" id="RHEA:27473"/>
        <dbReference type="ChEBI" id="CHEBI:15378"/>
        <dbReference type="ChEBI" id="CHEBI:30616"/>
        <dbReference type="ChEBI" id="CHEBI:60204"/>
        <dbReference type="ChEBI" id="CHEBI:60208"/>
        <dbReference type="ChEBI" id="CHEBI:456216"/>
        <dbReference type="EC" id="2.7.1.167"/>
    </reaction>
</comment>
<evidence type="ECO:0000256" key="11">
    <source>
        <dbReference type="ARBA" id="ARBA00047428"/>
    </source>
</evidence>
<evidence type="ECO:0000256" key="9">
    <source>
        <dbReference type="ARBA" id="ARBA00023268"/>
    </source>
</evidence>
<evidence type="ECO:0000256" key="3">
    <source>
        <dbReference type="ARBA" id="ARBA00004713"/>
    </source>
</evidence>
<dbReference type="AlphaFoldDB" id="A0A2S0UHB1"/>
<feature type="active site" evidence="12">
    <location>
        <position position="263"/>
    </location>
</feature>
<organism evidence="15 16">
    <name type="scientific">Paragemmobacter aquarius</name>
    <dbReference type="NCBI Taxonomy" id="2169400"/>
    <lineage>
        <taxon>Bacteria</taxon>
        <taxon>Pseudomonadati</taxon>
        <taxon>Pseudomonadota</taxon>
        <taxon>Alphaproteobacteria</taxon>
        <taxon>Rhodobacterales</taxon>
        <taxon>Paracoccaceae</taxon>
        <taxon>Paragemmobacter</taxon>
    </lineage>
</organism>
<evidence type="ECO:0000313" key="16">
    <source>
        <dbReference type="Proteomes" id="UP000244496"/>
    </source>
</evidence>
<feature type="domain" description="Carbohydrate kinase PfkB" evidence="13">
    <location>
        <begin position="12"/>
        <end position="300"/>
    </location>
</feature>
<dbReference type="HAMAP" id="MF_01603">
    <property type="entry name" value="HldE"/>
    <property type="match status" value="1"/>
</dbReference>
<comment type="subunit">
    <text evidence="12">Homodimer.</text>
</comment>
<evidence type="ECO:0000256" key="5">
    <source>
        <dbReference type="ARBA" id="ARBA00022695"/>
    </source>
</evidence>
<dbReference type="GO" id="GO:0033785">
    <property type="term" value="F:heptose 7-phosphate kinase activity"/>
    <property type="evidence" value="ECO:0007669"/>
    <property type="project" value="UniProtKB-UniRule"/>
</dbReference>
<dbReference type="PANTHER" id="PTHR46969:SF1">
    <property type="entry name" value="BIFUNCTIONAL PROTEIN HLDE"/>
    <property type="match status" value="1"/>
</dbReference>
<dbReference type="SUPFAM" id="SSF52374">
    <property type="entry name" value="Nucleotidylyl transferase"/>
    <property type="match status" value="1"/>
</dbReference>
<evidence type="ECO:0000313" key="15">
    <source>
        <dbReference type="EMBL" id="AWB47212.1"/>
    </source>
</evidence>
<comment type="function">
    <text evidence="1 12">Catalyzes the phosphorylation of D-glycero-D-manno-heptose 7-phosphate at the C-1 position to selectively form D-glycero-beta-D-manno-heptose-1,7-bisphosphate.</text>
</comment>
<feature type="domain" description="Cytidyltransferase-like" evidence="14">
    <location>
        <begin position="343"/>
        <end position="437"/>
    </location>
</feature>
<evidence type="ECO:0000256" key="7">
    <source>
        <dbReference type="ARBA" id="ARBA00022777"/>
    </source>
</evidence>
<dbReference type="InterPro" id="IPR004821">
    <property type="entry name" value="Cyt_trans-like"/>
</dbReference>
<dbReference type="GO" id="GO:0005829">
    <property type="term" value="C:cytosol"/>
    <property type="evidence" value="ECO:0007669"/>
    <property type="project" value="TreeGrafter"/>
</dbReference>
<dbReference type="GO" id="GO:0005524">
    <property type="term" value="F:ATP binding"/>
    <property type="evidence" value="ECO:0007669"/>
    <property type="project" value="UniProtKB-UniRule"/>
</dbReference>
<feature type="region of interest" description="Cytidylyltransferase" evidence="12">
    <location>
        <begin position="343"/>
        <end position="472"/>
    </location>
</feature>
<evidence type="ECO:0000256" key="4">
    <source>
        <dbReference type="ARBA" id="ARBA00022679"/>
    </source>
</evidence>
<evidence type="ECO:0000256" key="1">
    <source>
        <dbReference type="ARBA" id="ARBA00002319"/>
    </source>
</evidence>
<keyword evidence="9 12" id="KW-0511">Multifunctional enzyme</keyword>
<dbReference type="InterPro" id="IPR011914">
    <property type="entry name" value="RfaE_dom_II"/>
</dbReference>
<dbReference type="PANTHER" id="PTHR46969">
    <property type="entry name" value="BIFUNCTIONAL PROTEIN HLDE"/>
    <property type="match status" value="1"/>
</dbReference>
<evidence type="ECO:0000256" key="12">
    <source>
        <dbReference type="HAMAP-Rule" id="MF_01603"/>
    </source>
</evidence>
<dbReference type="PROSITE" id="PS00583">
    <property type="entry name" value="PFKB_KINASES_1"/>
    <property type="match status" value="1"/>
</dbReference>
<name>A0A2S0UHB1_9RHOB</name>
<keyword evidence="10 12" id="KW-0119">Carbohydrate metabolism</keyword>
<dbReference type="Gene3D" id="3.40.1190.20">
    <property type="match status" value="1"/>
</dbReference>